<gene>
    <name evidence="2" type="ORF">Mal4_39990</name>
</gene>
<keyword evidence="3" id="KW-1185">Reference proteome</keyword>
<proteinExistence type="predicted"/>
<evidence type="ECO:0000313" key="2">
    <source>
        <dbReference type="EMBL" id="QDU39653.1"/>
    </source>
</evidence>
<keyword evidence="1" id="KW-1133">Transmembrane helix</keyword>
<evidence type="ECO:0000256" key="1">
    <source>
        <dbReference type="SAM" id="Phobius"/>
    </source>
</evidence>
<protein>
    <submittedName>
        <fullName evidence="2">Uncharacterized protein</fullName>
    </submittedName>
</protein>
<organism evidence="2 3">
    <name type="scientific">Maioricimonas rarisocia</name>
    <dbReference type="NCBI Taxonomy" id="2528026"/>
    <lineage>
        <taxon>Bacteria</taxon>
        <taxon>Pseudomonadati</taxon>
        <taxon>Planctomycetota</taxon>
        <taxon>Planctomycetia</taxon>
        <taxon>Planctomycetales</taxon>
        <taxon>Planctomycetaceae</taxon>
        <taxon>Maioricimonas</taxon>
    </lineage>
</organism>
<feature type="transmembrane region" description="Helical" evidence="1">
    <location>
        <begin position="12"/>
        <end position="39"/>
    </location>
</feature>
<dbReference type="KEGG" id="mri:Mal4_39990"/>
<sequence>MPEDVTNMQLRWSVYGILASGMLLGILLGVCLACALLTFKRPQPSLFLTHAGVDIPSNAYYRRNDIYETGLFGVDGYRLLGFGVDRNALEVWMEQVAELRGEWLHGPLPPNIGIHRDALPSLVVKNSRLQYIVLHNNDERRETDVLIADTESSRVWLYLQF</sequence>
<reference evidence="2 3" key="1">
    <citation type="submission" date="2019-02" db="EMBL/GenBank/DDBJ databases">
        <title>Deep-cultivation of Planctomycetes and their phenomic and genomic characterization uncovers novel biology.</title>
        <authorList>
            <person name="Wiegand S."/>
            <person name="Jogler M."/>
            <person name="Boedeker C."/>
            <person name="Pinto D."/>
            <person name="Vollmers J."/>
            <person name="Rivas-Marin E."/>
            <person name="Kohn T."/>
            <person name="Peeters S.H."/>
            <person name="Heuer A."/>
            <person name="Rast P."/>
            <person name="Oberbeckmann S."/>
            <person name="Bunk B."/>
            <person name="Jeske O."/>
            <person name="Meyerdierks A."/>
            <person name="Storesund J.E."/>
            <person name="Kallscheuer N."/>
            <person name="Luecker S."/>
            <person name="Lage O.M."/>
            <person name="Pohl T."/>
            <person name="Merkel B.J."/>
            <person name="Hornburger P."/>
            <person name="Mueller R.-W."/>
            <person name="Bruemmer F."/>
            <person name="Labrenz M."/>
            <person name="Spormann A.M."/>
            <person name="Op den Camp H."/>
            <person name="Overmann J."/>
            <person name="Amann R."/>
            <person name="Jetten M.S.M."/>
            <person name="Mascher T."/>
            <person name="Medema M.H."/>
            <person name="Devos D.P."/>
            <person name="Kaster A.-K."/>
            <person name="Ovreas L."/>
            <person name="Rohde M."/>
            <person name="Galperin M.Y."/>
            <person name="Jogler C."/>
        </authorList>
    </citation>
    <scope>NUCLEOTIDE SEQUENCE [LARGE SCALE GENOMIC DNA]</scope>
    <source>
        <strain evidence="2 3">Mal4</strain>
    </source>
</reference>
<dbReference type="EMBL" id="CP036275">
    <property type="protein sequence ID" value="QDU39653.1"/>
    <property type="molecule type" value="Genomic_DNA"/>
</dbReference>
<evidence type="ECO:0000313" key="3">
    <source>
        <dbReference type="Proteomes" id="UP000320496"/>
    </source>
</evidence>
<dbReference type="Proteomes" id="UP000320496">
    <property type="component" value="Chromosome"/>
</dbReference>
<name>A0A517ZAX6_9PLAN</name>
<accession>A0A517ZAX6</accession>
<dbReference type="AlphaFoldDB" id="A0A517ZAX6"/>
<keyword evidence="1" id="KW-0812">Transmembrane</keyword>
<keyword evidence="1" id="KW-0472">Membrane</keyword>